<accession>U6GLN1</accession>
<sequence>MKRWQLDWPLFASCSSAVVRLALESQSFVVEHFALEAHRQHIADFPLGLVLGALGFDCCGTQHNGWSGWFVGGLKCAPVATWGTKAYLAE</sequence>
<organism evidence="1 2">
    <name type="scientific">Eimeria acervulina</name>
    <name type="common">Coccidian parasite</name>
    <dbReference type="NCBI Taxonomy" id="5801"/>
    <lineage>
        <taxon>Eukaryota</taxon>
        <taxon>Sar</taxon>
        <taxon>Alveolata</taxon>
        <taxon>Apicomplexa</taxon>
        <taxon>Conoidasida</taxon>
        <taxon>Coccidia</taxon>
        <taxon>Eucoccidiorida</taxon>
        <taxon>Eimeriorina</taxon>
        <taxon>Eimeriidae</taxon>
        <taxon>Eimeria</taxon>
    </lineage>
</organism>
<dbReference type="Proteomes" id="UP000018050">
    <property type="component" value="Unassembled WGS sequence"/>
</dbReference>
<dbReference type="VEuPathDB" id="ToxoDB:EAH_00013970"/>
<reference evidence="1" key="2">
    <citation type="submission" date="2013-10" db="EMBL/GenBank/DDBJ databases">
        <authorList>
            <person name="Aslett M."/>
        </authorList>
    </citation>
    <scope>NUCLEOTIDE SEQUENCE</scope>
    <source>
        <strain evidence="1">Houghton</strain>
    </source>
</reference>
<gene>
    <name evidence="1" type="ORF">EAH_00013970</name>
</gene>
<reference evidence="1" key="1">
    <citation type="submission" date="2013-10" db="EMBL/GenBank/DDBJ databases">
        <title>Genomic analysis of the causative agents of coccidiosis in chickens.</title>
        <authorList>
            <person name="Reid A.J."/>
            <person name="Blake D."/>
            <person name="Billington K."/>
            <person name="Browne H."/>
            <person name="Dunn M."/>
            <person name="Hung S."/>
            <person name="Kawahara F."/>
            <person name="Miranda-Saavedra D."/>
            <person name="Mourier T."/>
            <person name="Nagra H."/>
            <person name="Otto T.D."/>
            <person name="Rawlings N."/>
            <person name="Sanchez A."/>
            <person name="Sanders M."/>
            <person name="Subramaniam C."/>
            <person name="Tay Y."/>
            <person name="Dear P."/>
            <person name="Doerig C."/>
            <person name="Gruber A."/>
            <person name="Parkinson J."/>
            <person name="Shirley M."/>
            <person name="Wan K.L."/>
            <person name="Berriman M."/>
            <person name="Tomley F."/>
            <person name="Pain A."/>
        </authorList>
    </citation>
    <scope>NUCLEOTIDE SEQUENCE</scope>
    <source>
        <strain evidence="1">Houghton</strain>
    </source>
</reference>
<evidence type="ECO:0000313" key="1">
    <source>
        <dbReference type="EMBL" id="CDI80198.1"/>
    </source>
</evidence>
<name>U6GLN1_EIMAC</name>
<proteinExistence type="predicted"/>
<dbReference type="EMBL" id="HG671156">
    <property type="protein sequence ID" value="CDI80198.1"/>
    <property type="molecule type" value="Genomic_DNA"/>
</dbReference>
<dbReference type="GeneID" id="25269467"/>
<dbReference type="AlphaFoldDB" id="U6GLN1"/>
<evidence type="ECO:0000313" key="2">
    <source>
        <dbReference type="Proteomes" id="UP000018050"/>
    </source>
</evidence>
<keyword evidence="2" id="KW-1185">Reference proteome</keyword>
<dbReference type="RefSeq" id="XP_013249795.1">
    <property type="nucleotide sequence ID" value="XM_013394341.1"/>
</dbReference>
<protein>
    <submittedName>
        <fullName evidence="1">Uncharacterized protein</fullName>
    </submittedName>
</protein>